<dbReference type="Pfam" id="PF01909">
    <property type="entry name" value="NTP_transf_2"/>
    <property type="match status" value="1"/>
</dbReference>
<dbReference type="OrthoDB" id="3826063at2"/>
<dbReference type="SUPFAM" id="SSF81301">
    <property type="entry name" value="Nucleotidyltransferase"/>
    <property type="match status" value="1"/>
</dbReference>
<evidence type="ECO:0000313" key="2">
    <source>
        <dbReference type="EMBL" id="SFI51656.1"/>
    </source>
</evidence>
<sequence length="212" mass="23150">MDLSHPLSSVIPSAHGPVLTVLARTSEPLSGRKVAELTDGRVSQRRANDILGELATAGVALCEDRPPSKLYRLNHEHVAAPGILALIDMWGALLQRIRHEIATWEIQPGAACLFGSAARGAATAGSDIDLLLVRSDQGEARVDDPRWLDQVEQLVSHVHAWSGNECEILELSLDELERSVLDNDRLVVDLRQDAIVLAGKDVRDLMRRTKPA</sequence>
<keyword evidence="3" id="KW-1185">Reference proteome</keyword>
<dbReference type="STRING" id="1005945.SAMN05216561_109151"/>
<dbReference type="Gene3D" id="3.30.460.10">
    <property type="entry name" value="Beta Polymerase, domain 2"/>
    <property type="match status" value="1"/>
</dbReference>
<reference evidence="2 3" key="1">
    <citation type="submission" date="2016-10" db="EMBL/GenBank/DDBJ databases">
        <authorList>
            <person name="de Groot N.N."/>
        </authorList>
    </citation>
    <scope>NUCLEOTIDE SEQUENCE [LARGE SCALE GENOMIC DNA]</scope>
    <source>
        <strain evidence="2 3">CGMCC 1.11156</strain>
    </source>
</reference>
<dbReference type="AlphaFoldDB" id="A0A1I3IUQ5"/>
<dbReference type="InterPro" id="IPR043519">
    <property type="entry name" value="NT_sf"/>
</dbReference>
<proteinExistence type="predicted"/>
<organism evidence="2 3">
    <name type="scientific">Nocardioides psychrotolerans</name>
    <dbReference type="NCBI Taxonomy" id="1005945"/>
    <lineage>
        <taxon>Bacteria</taxon>
        <taxon>Bacillati</taxon>
        <taxon>Actinomycetota</taxon>
        <taxon>Actinomycetes</taxon>
        <taxon>Propionibacteriales</taxon>
        <taxon>Nocardioidaceae</taxon>
        <taxon>Nocardioides</taxon>
    </lineage>
</organism>
<name>A0A1I3IUQ5_9ACTN</name>
<gene>
    <name evidence="2" type="ORF">SAMN05216561_109151</name>
</gene>
<dbReference type="CDD" id="cd05403">
    <property type="entry name" value="NT_KNTase_like"/>
    <property type="match status" value="1"/>
</dbReference>
<evidence type="ECO:0000313" key="3">
    <source>
        <dbReference type="Proteomes" id="UP000198649"/>
    </source>
</evidence>
<dbReference type="InterPro" id="IPR002934">
    <property type="entry name" value="Polymerase_NTP_transf_dom"/>
</dbReference>
<dbReference type="EMBL" id="FOQG01000009">
    <property type="protein sequence ID" value="SFI51656.1"/>
    <property type="molecule type" value="Genomic_DNA"/>
</dbReference>
<keyword evidence="2" id="KW-0808">Transferase</keyword>
<evidence type="ECO:0000259" key="1">
    <source>
        <dbReference type="Pfam" id="PF01909"/>
    </source>
</evidence>
<protein>
    <submittedName>
        <fullName evidence="2">Predicted nucleotidyltransferase</fullName>
    </submittedName>
</protein>
<dbReference type="RefSeq" id="WP_091113889.1">
    <property type="nucleotide sequence ID" value="NZ_BKAF01000043.1"/>
</dbReference>
<dbReference type="Proteomes" id="UP000198649">
    <property type="component" value="Unassembled WGS sequence"/>
</dbReference>
<dbReference type="GO" id="GO:0016779">
    <property type="term" value="F:nucleotidyltransferase activity"/>
    <property type="evidence" value="ECO:0007669"/>
    <property type="project" value="InterPro"/>
</dbReference>
<accession>A0A1I3IUQ5</accession>
<feature type="domain" description="Polymerase nucleotidyl transferase" evidence="1">
    <location>
        <begin position="108"/>
        <end position="182"/>
    </location>
</feature>